<accession>A0A8S3SC11</accession>
<gene>
    <name evidence="2" type="ORF">MEDL_32834</name>
</gene>
<evidence type="ECO:0000313" key="3">
    <source>
        <dbReference type="Proteomes" id="UP000683360"/>
    </source>
</evidence>
<dbReference type="OrthoDB" id="6110689at2759"/>
<evidence type="ECO:0000259" key="1">
    <source>
        <dbReference type="PROSITE" id="PS50022"/>
    </source>
</evidence>
<dbReference type="EMBL" id="CAJPWZ010001626">
    <property type="protein sequence ID" value="CAG2219238.1"/>
    <property type="molecule type" value="Genomic_DNA"/>
</dbReference>
<dbReference type="InterPro" id="IPR000421">
    <property type="entry name" value="FA58C"/>
</dbReference>
<proteinExistence type="predicted"/>
<comment type="caution">
    <text evidence="2">The sequence shown here is derived from an EMBL/GenBank/DDBJ whole genome shotgun (WGS) entry which is preliminary data.</text>
</comment>
<dbReference type="SUPFAM" id="SSF49785">
    <property type="entry name" value="Galactose-binding domain-like"/>
    <property type="match status" value="1"/>
</dbReference>
<dbReference type="Pfam" id="PF00754">
    <property type="entry name" value="F5_F8_type_C"/>
    <property type="match status" value="1"/>
</dbReference>
<keyword evidence="3" id="KW-1185">Reference proteome</keyword>
<organism evidence="2 3">
    <name type="scientific">Mytilus edulis</name>
    <name type="common">Blue mussel</name>
    <dbReference type="NCBI Taxonomy" id="6550"/>
    <lineage>
        <taxon>Eukaryota</taxon>
        <taxon>Metazoa</taxon>
        <taxon>Spiralia</taxon>
        <taxon>Lophotrochozoa</taxon>
        <taxon>Mollusca</taxon>
        <taxon>Bivalvia</taxon>
        <taxon>Autobranchia</taxon>
        <taxon>Pteriomorphia</taxon>
        <taxon>Mytilida</taxon>
        <taxon>Mytiloidea</taxon>
        <taxon>Mytilidae</taxon>
        <taxon>Mytilinae</taxon>
        <taxon>Mytilus</taxon>
    </lineage>
</organism>
<dbReference type="CDD" id="cd11304">
    <property type="entry name" value="Cadherin_repeat"/>
    <property type="match status" value="1"/>
</dbReference>
<dbReference type="Proteomes" id="UP000683360">
    <property type="component" value="Unassembled WGS sequence"/>
</dbReference>
<dbReference type="Gene3D" id="2.60.120.260">
    <property type="entry name" value="Galactose-binding domain-like"/>
    <property type="match status" value="1"/>
</dbReference>
<dbReference type="InterPro" id="IPR008979">
    <property type="entry name" value="Galactose-bd-like_sf"/>
</dbReference>
<protein>
    <recommendedName>
        <fullName evidence="1">F5/8 type C domain-containing protein</fullName>
    </recommendedName>
</protein>
<reference evidence="2" key="1">
    <citation type="submission" date="2021-03" db="EMBL/GenBank/DDBJ databases">
        <authorList>
            <person name="Bekaert M."/>
        </authorList>
    </citation>
    <scope>NUCLEOTIDE SEQUENCE</scope>
</reference>
<feature type="domain" description="F5/8 type C" evidence="1">
    <location>
        <begin position="1224"/>
        <end position="1391"/>
    </location>
</feature>
<dbReference type="PROSITE" id="PS50022">
    <property type="entry name" value="FA58C_3"/>
    <property type="match status" value="1"/>
</dbReference>
<evidence type="ECO:0000313" key="2">
    <source>
        <dbReference type="EMBL" id="CAG2219238.1"/>
    </source>
</evidence>
<name>A0A8S3SC11_MYTED</name>
<sequence length="1568" mass="171410">MSSVFMANAHHMAVVVIAAGKENTVLTIVSNREKYVKENIVLFIVSNCNACWQGKHCSICQNMFPPVFSRGLYTKEVLLYSRGVLRGLAAFDNDRAECSYKKHVLCPCSKIIYGILKGEDSDKFQINPDTGELAYAANDIGHETELIVIISAQNIDEFGQVIKSNRDTGYATVRIKVTSSINSKEELVMREILPYPNTFNWRFQEQIIDNEQLYKREVTGNHAHSRTKRDILIDYFTVNVTMTAGVLPFTHPGDTFAFETTLSVPTGSNNFKIVINTTLTTNRAVFKFTNISVTSIGPNLFPVTSAVISDVATFGNGEVDIKEIDFGQIDNTGSNMTSIEPSQIVISFTVDVVQNTEVVSGDTYYISAYVEDNGGGVIQSLDSKQLLSNMIPLMVINDFSVLLNSTVGEQPESLTPGDTFIFDVIITVPIGSFNFNVTIASSVTSSRAVLHISNLVVAAVGTNFNTPITPVIEDTTTFYSFETDSKTIRFGTVTNTGSDITTIQPSQITLSFTADVIHNVEIKSGAIYNVSVYLNNVIGSKMDMVELISDWSQTFTVFSSSIEISIRDNITTVSPTQKVNFQLIVTVPVGQHNITVHLASAFNDLSIYQICTVENVGLGGNLIDGGNIKIAKVSTYDNFEVDSAAIYLGIIQNSGSDTETSFEPSQVTINFTVIVLNNVNLVDGYMCEFTTSVEEDGVISNTSKLSLPAAIHNLNSGFQPVIQISGPTTLAPGQSAIWTITTVLVDGSNYFENNVPANVNNSVTVEVIASIPTDAALGTNFEFSVDAYLNGIGSTSEIRTVNCGSPTYTTTIVPVVTMNKFVKSSEDITKGSTVLVVIDMFVEPNSVDVYSLQVTTSVGISTICDVQILSQGENLPCEKITDDSTVFTSLDGNKTFSSVSRELGLVSNLAVSGDIMNNDNKTNTSVLMLSLPPTLLPVIVKISETVSWKVQIYFPVTSDRFRITAHTPVSGGEGHLTVISAKYTYIGTSLSCSDFLEILSVSALSDVSNQQMTRLDLDLGFVSYLGLLNTTDENMLEIEFIFKVTDHPGNTDGSVQTITFDLISDSGVVITVTGDVTVSVLGSEMATIQLDTWCDDTFSYPAMSGDDLTIYGNITLQNTSTAHASNVKFSYLLPHYITFVTLLNTTHVQPVITEDVKGVTLTFPLVTFEDLVEFSFNVSLDPSGWFEPGSVDVYTVLIVDVTYMSLQRPDRTDTDIHYFPEPFILEISFDVLESLVSIGPLLQSCQWFGSSEEKPHTANTSMSSSSLGWRPGVRGEPFCGAEFLEIDLGNKWKVYKLLLFSVGDDNLDYITQFIIQTSQTGITWTSIFDNGTTSEKMFNVNFDDNNKQVDDSFDIMLEDNEKFTSRYLRVIPKSATVKTCRPGFRIEVQGVKKTNDYTGNCYTTAIGTKIVEKRTLLVDQIKGTIFACMEAEEGQDVLCSITEDLGQTWEGMDDKVANVIGVIANSSTVLGISEGGISYVCSYDNGFEWNMCSNDEASDIISAQNYTMHKIIPFADLTSLSVDDWKTSYGFTYDNKDITGSISGVIVDAGGSVQTIAWWGTSDWSAEL</sequence>